<accession>A0A0F9I6P7</accession>
<dbReference type="GO" id="GO:0000166">
    <property type="term" value="F:nucleotide binding"/>
    <property type="evidence" value="ECO:0007669"/>
    <property type="project" value="InterPro"/>
</dbReference>
<sequence length="115" mass="12838">MLDELIRVRGIGPTAAERLLNADIKSIEDIANSKTEELAWIKGIGMISAKQIIQNANELINLEKGIQQVLNSIKVSFSKSCPKCGADMVDRFIILSPTKRINTRQCSICKFYMPK</sequence>
<feature type="domain" description="Helix-hairpin-helix DNA-binding motif class 1" evidence="1">
    <location>
        <begin position="3"/>
        <end position="22"/>
    </location>
</feature>
<reference evidence="2" key="1">
    <citation type="journal article" date="2015" name="Nature">
        <title>Complex archaea that bridge the gap between prokaryotes and eukaryotes.</title>
        <authorList>
            <person name="Spang A."/>
            <person name="Saw J.H."/>
            <person name="Jorgensen S.L."/>
            <person name="Zaremba-Niedzwiedzka K."/>
            <person name="Martijn J."/>
            <person name="Lind A.E."/>
            <person name="van Eijk R."/>
            <person name="Schleper C."/>
            <person name="Guy L."/>
            <person name="Ettema T.J."/>
        </authorList>
    </citation>
    <scope>NUCLEOTIDE SEQUENCE</scope>
</reference>
<evidence type="ECO:0000313" key="2">
    <source>
        <dbReference type="EMBL" id="KKM15334.1"/>
    </source>
</evidence>
<dbReference type="SMART" id="SM00278">
    <property type="entry name" value="HhH1"/>
    <property type="match status" value="2"/>
</dbReference>
<organism evidence="2">
    <name type="scientific">marine sediment metagenome</name>
    <dbReference type="NCBI Taxonomy" id="412755"/>
    <lineage>
        <taxon>unclassified sequences</taxon>
        <taxon>metagenomes</taxon>
        <taxon>ecological metagenomes</taxon>
    </lineage>
</organism>
<dbReference type="Gene3D" id="1.10.150.20">
    <property type="entry name" value="5' to 3' exonuclease, C-terminal subdomain"/>
    <property type="match status" value="1"/>
</dbReference>
<comment type="caution">
    <text evidence="2">The sequence shown here is derived from an EMBL/GenBank/DDBJ whole genome shotgun (WGS) entry which is preliminary data.</text>
</comment>
<proteinExistence type="predicted"/>
<dbReference type="GO" id="GO:0003677">
    <property type="term" value="F:DNA binding"/>
    <property type="evidence" value="ECO:0007669"/>
    <property type="project" value="InterPro"/>
</dbReference>
<gene>
    <name evidence="2" type="ORF">LCGC14_1697080</name>
</gene>
<name>A0A0F9I6P7_9ZZZZ</name>
<dbReference type="AlphaFoldDB" id="A0A0F9I6P7"/>
<protein>
    <recommendedName>
        <fullName evidence="1">Helix-hairpin-helix DNA-binding motif class 1 domain-containing protein</fullName>
    </recommendedName>
</protein>
<evidence type="ECO:0000259" key="1">
    <source>
        <dbReference type="SMART" id="SM00278"/>
    </source>
</evidence>
<dbReference type="InterPro" id="IPR010995">
    <property type="entry name" value="DNA_repair_Rad51/TF_NusA_a-hlx"/>
</dbReference>
<dbReference type="InterPro" id="IPR003583">
    <property type="entry name" value="Hlx-hairpin-Hlx_DNA-bd_motif"/>
</dbReference>
<dbReference type="Pfam" id="PF14520">
    <property type="entry name" value="HHH_5"/>
    <property type="match status" value="1"/>
</dbReference>
<dbReference type="EMBL" id="LAZR01014931">
    <property type="protein sequence ID" value="KKM15334.1"/>
    <property type="molecule type" value="Genomic_DNA"/>
</dbReference>
<dbReference type="SUPFAM" id="SSF47794">
    <property type="entry name" value="Rad51 N-terminal domain-like"/>
    <property type="match status" value="1"/>
</dbReference>
<dbReference type="GO" id="GO:0006281">
    <property type="term" value="P:DNA repair"/>
    <property type="evidence" value="ECO:0007669"/>
    <property type="project" value="InterPro"/>
</dbReference>
<feature type="domain" description="Helix-hairpin-helix DNA-binding motif class 1" evidence="1">
    <location>
        <begin position="36"/>
        <end position="55"/>
    </location>
</feature>